<dbReference type="EMBL" id="DVNK01000009">
    <property type="protein sequence ID" value="HIU45897.1"/>
    <property type="molecule type" value="Genomic_DNA"/>
</dbReference>
<evidence type="ECO:0000313" key="1">
    <source>
        <dbReference type="EMBL" id="HIU45897.1"/>
    </source>
</evidence>
<dbReference type="AlphaFoldDB" id="A0A9D1LQ19"/>
<protein>
    <submittedName>
        <fullName evidence="1">Uncharacterized protein</fullName>
    </submittedName>
</protein>
<comment type="caution">
    <text evidence="1">The sequence shown here is derived from an EMBL/GenBank/DDBJ whole genome shotgun (WGS) entry which is preliminary data.</text>
</comment>
<reference evidence="1" key="1">
    <citation type="submission" date="2020-10" db="EMBL/GenBank/DDBJ databases">
        <authorList>
            <person name="Gilroy R."/>
        </authorList>
    </citation>
    <scope>NUCLEOTIDE SEQUENCE</scope>
    <source>
        <strain evidence="1">ChiSxjej2B14-8506</strain>
    </source>
</reference>
<name>A0A9D1LQ19_9FIRM</name>
<reference evidence="1" key="2">
    <citation type="journal article" date="2021" name="PeerJ">
        <title>Extensive microbial diversity within the chicken gut microbiome revealed by metagenomics and culture.</title>
        <authorList>
            <person name="Gilroy R."/>
            <person name="Ravi A."/>
            <person name="Getino M."/>
            <person name="Pursley I."/>
            <person name="Horton D.L."/>
            <person name="Alikhan N.F."/>
            <person name="Baker D."/>
            <person name="Gharbi K."/>
            <person name="Hall N."/>
            <person name="Watson M."/>
            <person name="Adriaenssens E.M."/>
            <person name="Foster-Nyarko E."/>
            <person name="Jarju S."/>
            <person name="Secka A."/>
            <person name="Antonio M."/>
            <person name="Oren A."/>
            <person name="Chaudhuri R.R."/>
            <person name="La Ragione R."/>
            <person name="Hildebrand F."/>
            <person name="Pallen M.J."/>
        </authorList>
    </citation>
    <scope>NUCLEOTIDE SEQUENCE</scope>
    <source>
        <strain evidence="1">ChiSxjej2B14-8506</strain>
    </source>
</reference>
<gene>
    <name evidence="1" type="ORF">IAC59_01390</name>
</gene>
<accession>A0A9D1LQ19</accession>
<sequence length="45" mass="4783">MLAGVGEEYKDLRHNYCGCYAAGNGNFTDGTQRCSCNFCGGGVNE</sequence>
<organism evidence="1 2">
    <name type="scientific">Candidatus Fimadaptatus faecigallinarum</name>
    <dbReference type="NCBI Taxonomy" id="2840814"/>
    <lineage>
        <taxon>Bacteria</taxon>
        <taxon>Bacillati</taxon>
        <taxon>Bacillota</taxon>
        <taxon>Clostridia</taxon>
        <taxon>Eubacteriales</taxon>
        <taxon>Candidatus Fimadaptatus</taxon>
    </lineage>
</organism>
<dbReference type="Proteomes" id="UP000824123">
    <property type="component" value="Unassembled WGS sequence"/>
</dbReference>
<evidence type="ECO:0000313" key="2">
    <source>
        <dbReference type="Proteomes" id="UP000824123"/>
    </source>
</evidence>
<proteinExistence type="predicted"/>